<feature type="compositionally biased region" description="Basic and acidic residues" evidence="1">
    <location>
        <begin position="214"/>
        <end position="236"/>
    </location>
</feature>
<feature type="region of interest" description="Disordered" evidence="1">
    <location>
        <begin position="214"/>
        <end position="290"/>
    </location>
</feature>
<feature type="compositionally biased region" description="Polar residues" evidence="1">
    <location>
        <begin position="237"/>
        <end position="248"/>
    </location>
</feature>
<dbReference type="PANTHER" id="PTHR14248">
    <property type="entry name" value="CYCLIN Y, ISOFORM A"/>
    <property type="match status" value="1"/>
</dbReference>
<dbReference type="InterPro" id="IPR036915">
    <property type="entry name" value="Cyclin-like_sf"/>
</dbReference>
<proteinExistence type="predicted"/>
<evidence type="ECO:0000313" key="3">
    <source>
        <dbReference type="EMBL" id="CAJ1940456.1"/>
    </source>
</evidence>
<dbReference type="AlphaFoldDB" id="A0AAD2CQB4"/>
<feature type="compositionally biased region" description="Acidic residues" evidence="1">
    <location>
        <begin position="159"/>
        <end position="172"/>
    </location>
</feature>
<dbReference type="CDD" id="cd20540">
    <property type="entry name" value="CYCLIN_CCNY_like"/>
    <property type="match status" value="1"/>
</dbReference>
<dbReference type="PROSITE" id="PS50020">
    <property type="entry name" value="WW_DOMAIN_2"/>
    <property type="match status" value="1"/>
</dbReference>
<dbReference type="Pfam" id="PF08613">
    <property type="entry name" value="Cyclin"/>
    <property type="match status" value="1"/>
</dbReference>
<feature type="domain" description="WW" evidence="2">
    <location>
        <begin position="1"/>
        <end position="35"/>
    </location>
</feature>
<protein>
    <recommendedName>
        <fullName evidence="2">WW domain-containing protein</fullName>
    </recommendedName>
</protein>
<dbReference type="EMBL" id="CAKOGP040000890">
    <property type="protein sequence ID" value="CAJ1940456.1"/>
    <property type="molecule type" value="Genomic_DNA"/>
</dbReference>
<dbReference type="InterPro" id="IPR036020">
    <property type="entry name" value="WW_dom_sf"/>
</dbReference>
<dbReference type="Gene3D" id="1.10.472.10">
    <property type="entry name" value="Cyclin-like"/>
    <property type="match status" value="1"/>
</dbReference>
<keyword evidence="4" id="KW-1185">Reference proteome</keyword>
<dbReference type="Gene3D" id="2.20.70.10">
    <property type="match status" value="1"/>
</dbReference>
<dbReference type="InterPro" id="IPR013922">
    <property type="entry name" value="Cyclin_PHO80-like"/>
</dbReference>
<dbReference type="InterPro" id="IPR001202">
    <property type="entry name" value="WW_dom"/>
</dbReference>
<feature type="compositionally biased region" description="Acidic residues" evidence="1">
    <location>
        <begin position="270"/>
        <end position="283"/>
    </location>
</feature>
<dbReference type="Pfam" id="PF00397">
    <property type="entry name" value="WW"/>
    <property type="match status" value="1"/>
</dbReference>
<gene>
    <name evidence="3" type="ORF">CYCCA115_LOCUS7051</name>
</gene>
<dbReference type="SUPFAM" id="SSF51045">
    <property type="entry name" value="WW domain"/>
    <property type="match status" value="1"/>
</dbReference>
<dbReference type="GO" id="GO:0019901">
    <property type="term" value="F:protein kinase binding"/>
    <property type="evidence" value="ECO:0007669"/>
    <property type="project" value="InterPro"/>
</dbReference>
<accession>A0AAD2CQB4</accession>
<feature type="region of interest" description="Disordered" evidence="1">
    <location>
        <begin position="158"/>
        <end position="184"/>
    </location>
</feature>
<dbReference type="SUPFAM" id="SSF47954">
    <property type="entry name" value="Cyclin-like"/>
    <property type="match status" value="1"/>
</dbReference>
<dbReference type="Proteomes" id="UP001295423">
    <property type="component" value="Unassembled WGS sequence"/>
</dbReference>
<evidence type="ECO:0000256" key="1">
    <source>
        <dbReference type="SAM" id="MobiDB-lite"/>
    </source>
</evidence>
<evidence type="ECO:0000259" key="2">
    <source>
        <dbReference type="PROSITE" id="PS50020"/>
    </source>
</evidence>
<evidence type="ECO:0000313" key="4">
    <source>
        <dbReference type="Proteomes" id="UP001295423"/>
    </source>
</evidence>
<organism evidence="3 4">
    <name type="scientific">Cylindrotheca closterium</name>
    <dbReference type="NCBI Taxonomy" id="2856"/>
    <lineage>
        <taxon>Eukaryota</taxon>
        <taxon>Sar</taxon>
        <taxon>Stramenopiles</taxon>
        <taxon>Ochrophyta</taxon>
        <taxon>Bacillariophyta</taxon>
        <taxon>Bacillariophyceae</taxon>
        <taxon>Bacillariophycidae</taxon>
        <taxon>Bacillariales</taxon>
        <taxon>Bacillariaceae</taxon>
        <taxon>Cylindrotheca</taxon>
    </lineage>
</organism>
<name>A0AAD2CQB4_9STRA</name>
<sequence length="552" mass="61280">MPDKGQWKSAEDPKSGKTYYYHTVTRETQWRKPLELASDEEKRKMAEKEAKQMDFFAAMEANILNSLSQGVLPGSGTENEVQRLASRKPSHREGRPALERTISAMDESVLKDLIRRQPSIHQTKKVESIQSTVSSLGGFESIIRQPSRLASVNEMFNDLPDEESNNSEDNADFDGNASNRSDGGALNASTSGFGLSWGETAALKKLGAIAKEMKDAGDEKAPNKTHDIKVEGKDTSKISASPVLTNGTRRTKSEGVFQKAKNIGGRDLDFDPSDSDDDDDGDDADRPTVRRHNTCGTMYLKTTMSAPDVDATIKCVCGVFRTHILTSELVDPETINEYEIFNDLRGGSSSGNTAPPSLDVVTTFYRDIFLKAQMESDCIIMSLIYVEKLIKRTRGALRPRASNWRSLIFSCMILSSKVWDDLSMWNVDFSQSCPKGVSFPLQRINDLEINILKALGFQVKVPASEYAKYYFLLRSMIIKSGLGGDEMTNVLDVEGARRLQHMSSQFESLSTNSARTSFEAGNRAQSLNPNILGKNTKERKSVKMGLEHIVEM</sequence>
<dbReference type="SMART" id="SM00456">
    <property type="entry name" value="WW"/>
    <property type="match status" value="1"/>
</dbReference>
<reference evidence="3" key="1">
    <citation type="submission" date="2023-08" db="EMBL/GenBank/DDBJ databases">
        <authorList>
            <person name="Audoor S."/>
            <person name="Bilcke G."/>
        </authorList>
    </citation>
    <scope>NUCLEOTIDE SEQUENCE</scope>
</reference>
<comment type="caution">
    <text evidence="3">The sequence shown here is derived from an EMBL/GenBank/DDBJ whole genome shotgun (WGS) entry which is preliminary data.</text>
</comment>
<dbReference type="CDD" id="cd00201">
    <property type="entry name" value="WW"/>
    <property type="match status" value="1"/>
</dbReference>